<gene>
    <name evidence="4" type="ORF">SAMN04487859_106109</name>
</gene>
<dbReference type="AlphaFoldDB" id="A0A1I5APK8"/>
<evidence type="ECO:0000256" key="1">
    <source>
        <dbReference type="ARBA" id="ARBA00022679"/>
    </source>
</evidence>
<dbReference type="PROSITE" id="PS51186">
    <property type="entry name" value="GNAT"/>
    <property type="match status" value="1"/>
</dbReference>
<protein>
    <submittedName>
        <fullName evidence="4">Acetyltransferase (GNAT) family protein</fullName>
    </submittedName>
</protein>
<dbReference type="Proteomes" id="UP000198599">
    <property type="component" value="Unassembled WGS sequence"/>
</dbReference>
<dbReference type="RefSeq" id="WP_092836118.1">
    <property type="nucleotide sequence ID" value="NZ_FOVP01000006.1"/>
</dbReference>
<keyword evidence="5" id="KW-1185">Reference proteome</keyword>
<evidence type="ECO:0000259" key="3">
    <source>
        <dbReference type="PROSITE" id="PS51186"/>
    </source>
</evidence>
<keyword evidence="1 4" id="KW-0808">Transferase</keyword>
<dbReference type="EMBL" id="FOVP01000006">
    <property type="protein sequence ID" value="SFN64302.1"/>
    <property type="molecule type" value="Genomic_DNA"/>
</dbReference>
<dbReference type="InterPro" id="IPR051016">
    <property type="entry name" value="Diverse_Substrate_AcTransf"/>
</dbReference>
<dbReference type="OrthoDB" id="9805924at2"/>
<organism evidence="4 5">
    <name type="scientific">Roseovarius lutimaris</name>
    <dbReference type="NCBI Taxonomy" id="1005928"/>
    <lineage>
        <taxon>Bacteria</taxon>
        <taxon>Pseudomonadati</taxon>
        <taxon>Pseudomonadota</taxon>
        <taxon>Alphaproteobacteria</taxon>
        <taxon>Rhodobacterales</taxon>
        <taxon>Roseobacteraceae</taxon>
        <taxon>Roseovarius</taxon>
    </lineage>
</organism>
<dbReference type="InterPro" id="IPR000182">
    <property type="entry name" value="GNAT_dom"/>
</dbReference>
<dbReference type="GO" id="GO:0008080">
    <property type="term" value="F:N-acetyltransferase activity"/>
    <property type="evidence" value="ECO:0007669"/>
    <property type="project" value="TreeGrafter"/>
</dbReference>
<keyword evidence="2" id="KW-0012">Acyltransferase</keyword>
<evidence type="ECO:0000256" key="2">
    <source>
        <dbReference type="ARBA" id="ARBA00023315"/>
    </source>
</evidence>
<dbReference type="InterPro" id="IPR016181">
    <property type="entry name" value="Acyl_CoA_acyltransferase"/>
</dbReference>
<name>A0A1I5APK8_9RHOB</name>
<accession>A0A1I5APK8</accession>
<evidence type="ECO:0000313" key="5">
    <source>
        <dbReference type="Proteomes" id="UP000198599"/>
    </source>
</evidence>
<sequence>MADIDFRPVQNADDLALLDQALCALSVDLGDAHLAGADVLRVGLFGRVPAAYGLLALRDRALMGAALFSPVFSTARGAAGVYVSDLWVAEAARGGGLGQKILARVATRANLLWGAEWMTLAVYAHSIASRRFYTRLGFEPQGNMTTMRLSQDAVQRLIRNAQ</sequence>
<dbReference type="STRING" id="1005928.SAMN04487859_106109"/>
<dbReference type="PANTHER" id="PTHR10545:SF29">
    <property type="entry name" value="GH14572P-RELATED"/>
    <property type="match status" value="1"/>
</dbReference>
<reference evidence="5" key="1">
    <citation type="submission" date="2016-10" db="EMBL/GenBank/DDBJ databases">
        <authorList>
            <person name="Varghese N."/>
            <person name="Submissions S."/>
        </authorList>
    </citation>
    <scope>NUCLEOTIDE SEQUENCE [LARGE SCALE GENOMIC DNA]</scope>
    <source>
        <strain evidence="5">DSM 28463</strain>
    </source>
</reference>
<proteinExistence type="predicted"/>
<dbReference type="Gene3D" id="3.40.630.30">
    <property type="match status" value="1"/>
</dbReference>
<dbReference type="Pfam" id="PF00583">
    <property type="entry name" value="Acetyltransf_1"/>
    <property type="match status" value="1"/>
</dbReference>
<dbReference type="PANTHER" id="PTHR10545">
    <property type="entry name" value="DIAMINE N-ACETYLTRANSFERASE"/>
    <property type="match status" value="1"/>
</dbReference>
<dbReference type="CDD" id="cd04301">
    <property type="entry name" value="NAT_SF"/>
    <property type="match status" value="1"/>
</dbReference>
<feature type="domain" description="N-acetyltransferase" evidence="3">
    <location>
        <begin position="4"/>
        <end position="162"/>
    </location>
</feature>
<dbReference type="SUPFAM" id="SSF55729">
    <property type="entry name" value="Acyl-CoA N-acyltransferases (Nat)"/>
    <property type="match status" value="1"/>
</dbReference>
<evidence type="ECO:0000313" key="4">
    <source>
        <dbReference type="EMBL" id="SFN64302.1"/>
    </source>
</evidence>